<feature type="chain" id="PRO_5020370573" evidence="1">
    <location>
        <begin position="22"/>
        <end position="106"/>
    </location>
</feature>
<gene>
    <name evidence="2" type="ORF">C3B51_02015</name>
</gene>
<evidence type="ECO:0000313" key="2">
    <source>
        <dbReference type="EMBL" id="RZM84924.1"/>
    </source>
</evidence>
<accession>A0A4Q7EN94</accession>
<reference evidence="2 3" key="1">
    <citation type="submission" date="2018-01" db="EMBL/GenBank/DDBJ databases">
        <title>Co-occurrence of chitin degradation, pigmentation and bioactivity in marine Pseudoalteromonas.</title>
        <authorList>
            <person name="Paulsen S."/>
            <person name="Gram L."/>
            <person name="Machado H."/>
        </authorList>
    </citation>
    <scope>NUCLEOTIDE SEQUENCE [LARGE SCALE GENOMIC DNA]</scope>
    <source>
        <strain evidence="2 3">S1946</strain>
    </source>
</reference>
<feature type="signal peptide" evidence="1">
    <location>
        <begin position="1"/>
        <end position="21"/>
    </location>
</feature>
<evidence type="ECO:0000313" key="3">
    <source>
        <dbReference type="Proteomes" id="UP000292345"/>
    </source>
</evidence>
<dbReference type="Proteomes" id="UP000292345">
    <property type="component" value="Unassembled WGS sequence"/>
</dbReference>
<sequence>MKLSSILALSLLLPLAPTALAAKGVGQVERIYPSGSRVYFRLKGDECKQGANSGNTYWYYELSEAASGVNTSMLLAAANTGKIIKIGYPSCDATKNQKINYLYQDF</sequence>
<dbReference type="AlphaFoldDB" id="A0A4Q7EN94"/>
<keyword evidence="1" id="KW-0732">Signal</keyword>
<dbReference type="EMBL" id="PPUZ01000004">
    <property type="protein sequence ID" value="RZM84924.1"/>
    <property type="molecule type" value="Genomic_DNA"/>
</dbReference>
<dbReference type="RefSeq" id="WP_125718532.1">
    <property type="nucleotide sequence ID" value="NZ_PPUZ01000004.1"/>
</dbReference>
<name>A0A4Q7EN94_9GAMM</name>
<proteinExistence type="predicted"/>
<protein>
    <submittedName>
        <fullName evidence="2">Uncharacterized protein</fullName>
    </submittedName>
</protein>
<comment type="caution">
    <text evidence="2">The sequence shown here is derived from an EMBL/GenBank/DDBJ whole genome shotgun (WGS) entry which is preliminary data.</text>
</comment>
<evidence type="ECO:0000256" key="1">
    <source>
        <dbReference type="SAM" id="SignalP"/>
    </source>
</evidence>
<organism evidence="2 3">
    <name type="scientific">Pseudoalteromonas rubra</name>
    <dbReference type="NCBI Taxonomy" id="43658"/>
    <lineage>
        <taxon>Bacteria</taxon>
        <taxon>Pseudomonadati</taxon>
        <taxon>Pseudomonadota</taxon>
        <taxon>Gammaproteobacteria</taxon>
        <taxon>Alteromonadales</taxon>
        <taxon>Pseudoalteromonadaceae</taxon>
        <taxon>Pseudoalteromonas</taxon>
    </lineage>
</organism>